<sequence>MPSTQQQIAADLQVSSTFDAEAEIERRIVFLADRLVDTGLSTLVLGISGGVDSTTAGRLCQLAAERARAAGHPAT</sequence>
<accession>A0ABW3A5F5</accession>
<feature type="domain" description="NAD/GMP synthase" evidence="1">
    <location>
        <begin position="24"/>
        <end position="70"/>
    </location>
</feature>
<dbReference type="EMBL" id="JBHTHM010001203">
    <property type="protein sequence ID" value="MFD0786191.1"/>
    <property type="molecule type" value="Genomic_DNA"/>
</dbReference>
<gene>
    <name evidence="2" type="ORF">ACFQZ8_20015</name>
</gene>
<dbReference type="Proteomes" id="UP001597053">
    <property type="component" value="Unassembled WGS sequence"/>
</dbReference>
<feature type="non-terminal residue" evidence="2">
    <location>
        <position position="75"/>
    </location>
</feature>
<evidence type="ECO:0000313" key="3">
    <source>
        <dbReference type="Proteomes" id="UP001597053"/>
    </source>
</evidence>
<name>A0ABW3A5F5_9ACTN</name>
<evidence type="ECO:0000259" key="1">
    <source>
        <dbReference type="Pfam" id="PF02540"/>
    </source>
</evidence>
<reference evidence="3" key="1">
    <citation type="journal article" date="2019" name="Int. J. Syst. Evol. Microbiol.">
        <title>The Global Catalogue of Microorganisms (GCM) 10K type strain sequencing project: providing services to taxonomists for standard genome sequencing and annotation.</title>
        <authorList>
            <consortium name="The Broad Institute Genomics Platform"/>
            <consortium name="The Broad Institute Genome Sequencing Center for Infectious Disease"/>
            <person name="Wu L."/>
            <person name="Ma J."/>
        </authorList>
    </citation>
    <scope>NUCLEOTIDE SEQUENCE [LARGE SCALE GENOMIC DNA]</scope>
    <source>
        <strain evidence="3">JCM 32148</strain>
    </source>
</reference>
<dbReference type="Gene3D" id="3.40.50.620">
    <property type="entry name" value="HUPs"/>
    <property type="match status" value="1"/>
</dbReference>
<proteinExistence type="predicted"/>
<protein>
    <submittedName>
        <fullName evidence="2">NAD(+) synthase</fullName>
    </submittedName>
</protein>
<evidence type="ECO:0000313" key="2">
    <source>
        <dbReference type="EMBL" id="MFD0786191.1"/>
    </source>
</evidence>
<keyword evidence="3" id="KW-1185">Reference proteome</keyword>
<organism evidence="2 3">
    <name type="scientific">Micromonospora azadirachtae</name>
    <dbReference type="NCBI Taxonomy" id="1970735"/>
    <lineage>
        <taxon>Bacteria</taxon>
        <taxon>Bacillati</taxon>
        <taxon>Actinomycetota</taxon>
        <taxon>Actinomycetes</taxon>
        <taxon>Micromonosporales</taxon>
        <taxon>Micromonosporaceae</taxon>
        <taxon>Micromonospora</taxon>
    </lineage>
</organism>
<dbReference type="InterPro" id="IPR022310">
    <property type="entry name" value="NAD/GMP_synthase"/>
</dbReference>
<dbReference type="InterPro" id="IPR014729">
    <property type="entry name" value="Rossmann-like_a/b/a_fold"/>
</dbReference>
<dbReference type="Pfam" id="PF02540">
    <property type="entry name" value="NAD_synthase"/>
    <property type="match status" value="1"/>
</dbReference>
<dbReference type="SUPFAM" id="SSF52402">
    <property type="entry name" value="Adenine nucleotide alpha hydrolases-like"/>
    <property type="match status" value="1"/>
</dbReference>
<comment type="caution">
    <text evidence="2">The sequence shown here is derived from an EMBL/GenBank/DDBJ whole genome shotgun (WGS) entry which is preliminary data.</text>
</comment>